<gene>
    <name evidence="1" type="ORF">M413DRAFT_257342</name>
</gene>
<keyword evidence="2" id="KW-1185">Reference proteome</keyword>
<dbReference type="Proteomes" id="UP000053424">
    <property type="component" value="Unassembled WGS sequence"/>
</dbReference>
<protein>
    <submittedName>
        <fullName evidence="1">Uncharacterized protein</fullName>
    </submittedName>
</protein>
<dbReference type="AlphaFoldDB" id="A0A0C2Y934"/>
<accession>A0A0C2Y934</accession>
<name>A0A0C2Y934_HEBCY</name>
<dbReference type="EMBL" id="KN831796">
    <property type="protein sequence ID" value="KIM37547.1"/>
    <property type="molecule type" value="Genomic_DNA"/>
</dbReference>
<sequence length="168" mass="19219">MDGWTVLAFCGSCGCCRANARTFEVSTRLESGMGFGLGLDLASMVWGWDRLMDIWMDGDGKWTWGRVCWRGIVAGLECPGFTGRPNLFISKLDVEPWWLEMHSVRESAYSCRGTRTDDVMRFEFRNSACPWLCWIAIYVCTILWTQIDEVRGCLVKYCIVDRGINSRV</sequence>
<reference evidence="2" key="2">
    <citation type="submission" date="2015-01" db="EMBL/GenBank/DDBJ databases">
        <title>Evolutionary Origins and Diversification of the Mycorrhizal Mutualists.</title>
        <authorList>
            <consortium name="DOE Joint Genome Institute"/>
            <consortium name="Mycorrhizal Genomics Consortium"/>
            <person name="Kohler A."/>
            <person name="Kuo A."/>
            <person name="Nagy L.G."/>
            <person name="Floudas D."/>
            <person name="Copeland A."/>
            <person name="Barry K.W."/>
            <person name="Cichocki N."/>
            <person name="Veneault-Fourrey C."/>
            <person name="LaButti K."/>
            <person name="Lindquist E.A."/>
            <person name="Lipzen A."/>
            <person name="Lundell T."/>
            <person name="Morin E."/>
            <person name="Murat C."/>
            <person name="Riley R."/>
            <person name="Ohm R."/>
            <person name="Sun H."/>
            <person name="Tunlid A."/>
            <person name="Henrissat B."/>
            <person name="Grigoriev I.V."/>
            <person name="Hibbett D.S."/>
            <person name="Martin F."/>
        </authorList>
    </citation>
    <scope>NUCLEOTIDE SEQUENCE [LARGE SCALE GENOMIC DNA]</scope>
    <source>
        <strain evidence="2">h7</strain>
    </source>
</reference>
<evidence type="ECO:0000313" key="2">
    <source>
        <dbReference type="Proteomes" id="UP000053424"/>
    </source>
</evidence>
<organism evidence="1 2">
    <name type="scientific">Hebeloma cylindrosporum</name>
    <dbReference type="NCBI Taxonomy" id="76867"/>
    <lineage>
        <taxon>Eukaryota</taxon>
        <taxon>Fungi</taxon>
        <taxon>Dikarya</taxon>
        <taxon>Basidiomycota</taxon>
        <taxon>Agaricomycotina</taxon>
        <taxon>Agaricomycetes</taxon>
        <taxon>Agaricomycetidae</taxon>
        <taxon>Agaricales</taxon>
        <taxon>Agaricineae</taxon>
        <taxon>Hymenogastraceae</taxon>
        <taxon>Hebeloma</taxon>
    </lineage>
</organism>
<reference evidence="1 2" key="1">
    <citation type="submission" date="2014-04" db="EMBL/GenBank/DDBJ databases">
        <authorList>
            <consortium name="DOE Joint Genome Institute"/>
            <person name="Kuo A."/>
            <person name="Gay G."/>
            <person name="Dore J."/>
            <person name="Kohler A."/>
            <person name="Nagy L.G."/>
            <person name="Floudas D."/>
            <person name="Copeland A."/>
            <person name="Barry K.W."/>
            <person name="Cichocki N."/>
            <person name="Veneault-Fourrey C."/>
            <person name="LaButti K."/>
            <person name="Lindquist E.A."/>
            <person name="Lipzen A."/>
            <person name="Lundell T."/>
            <person name="Morin E."/>
            <person name="Murat C."/>
            <person name="Sun H."/>
            <person name="Tunlid A."/>
            <person name="Henrissat B."/>
            <person name="Grigoriev I.V."/>
            <person name="Hibbett D.S."/>
            <person name="Martin F."/>
            <person name="Nordberg H.P."/>
            <person name="Cantor M.N."/>
            <person name="Hua S.X."/>
        </authorList>
    </citation>
    <scope>NUCLEOTIDE SEQUENCE [LARGE SCALE GENOMIC DNA]</scope>
    <source>
        <strain evidence="2">h7</strain>
    </source>
</reference>
<dbReference type="HOGENOM" id="CLU_1586687_0_0_1"/>
<proteinExistence type="predicted"/>
<evidence type="ECO:0000313" key="1">
    <source>
        <dbReference type="EMBL" id="KIM37547.1"/>
    </source>
</evidence>